<accession>A0ABP4V777</accession>
<keyword evidence="4" id="KW-1185">Reference proteome</keyword>
<dbReference type="Pfam" id="PF17128">
    <property type="entry name" value="DUF5107"/>
    <property type="match status" value="1"/>
</dbReference>
<dbReference type="Gene3D" id="2.70.98.10">
    <property type="match status" value="1"/>
</dbReference>
<protein>
    <submittedName>
        <fullName evidence="3">DUF5107 domain-containing protein</fullName>
    </submittedName>
</protein>
<sequence>MTTVLRREVMELPVAALGAEGPFPPLAPEPVPRLDPDRGTVPADIADRVDAAPAPSVFPYHPQSDYDRRRSPGRLDVVVLENAHLRATVVPSLGGRIWSLVDVPTGRDLVYANRVLQPANLALRDAWFAGGVELNLGTRGHSTTTCAPLHAAVVTGPDGAPGLRMWEYERVRGVVLQVDVHLGHDASLLALHVRVTNPGDAPTPMYWWTNVAVPEDDDTRVFAASRATYFSDYAGGLTGMTAPWRGDVDITRPGVHPDAADYFVDCRGTPVPWIMAVDAAGSGLLHASTPRLAGRKLFCWGSGRGSRHWQDWLSPAGGRYAEIQAGLATTQYEYLELRAGQEWSWTEVLGRVDVGPLPASTTPEVGLARADAAAAGRVSAPGLASLDAELARAARLAPGEIVGVGSGWGHVEALLRGPAAWVDETATPFPDVLAGPHRVWQELVADGTVPGSVDAAAHVRGPRWRDRLAAAAREGNAFACYHLGVLELVDPGAGAGPDSARRLLRASLDAAPGVAAYRALAHAELRASDAGAAARAYDAGAAARAYDAALALAGPDSPERPALVLEALRCLLGAGLHDRARELARSASERPPARATTSERARFRLAEVEALLGLGDRPAARRILAEDDVVPANLREGETRLAELWHDASDGTPLPDRLDFSMHGPDPHAEP</sequence>
<evidence type="ECO:0000259" key="2">
    <source>
        <dbReference type="Pfam" id="PF17128"/>
    </source>
</evidence>
<feature type="region of interest" description="Disordered" evidence="1">
    <location>
        <begin position="647"/>
        <end position="671"/>
    </location>
</feature>
<proteinExistence type="predicted"/>
<dbReference type="Proteomes" id="UP001501138">
    <property type="component" value="Unassembled WGS sequence"/>
</dbReference>
<name>A0ABP4V777_9MICO</name>
<dbReference type="InterPro" id="IPR033396">
    <property type="entry name" value="DUF5107"/>
</dbReference>
<organism evidence="3 4">
    <name type="scientific">Isoptericola hypogeus</name>
    <dbReference type="NCBI Taxonomy" id="300179"/>
    <lineage>
        <taxon>Bacteria</taxon>
        <taxon>Bacillati</taxon>
        <taxon>Actinomycetota</taxon>
        <taxon>Actinomycetes</taxon>
        <taxon>Micrococcales</taxon>
        <taxon>Promicromonosporaceae</taxon>
        <taxon>Isoptericola</taxon>
    </lineage>
</organism>
<feature type="domain" description="DUF5107" evidence="2">
    <location>
        <begin position="56"/>
        <end position="333"/>
    </location>
</feature>
<gene>
    <name evidence="3" type="ORF">GCM10009809_13690</name>
</gene>
<evidence type="ECO:0000256" key="1">
    <source>
        <dbReference type="SAM" id="MobiDB-lite"/>
    </source>
</evidence>
<feature type="compositionally biased region" description="Basic and acidic residues" evidence="1">
    <location>
        <begin position="656"/>
        <end position="671"/>
    </location>
</feature>
<evidence type="ECO:0000313" key="4">
    <source>
        <dbReference type="Proteomes" id="UP001501138"/>
    </source>
</evidence>
<dbReference type="InterPro" id="IPR014718">
    <property type="entry name" value="GH-type_carb-bd"/>
</dbReference>
<reference evidence="4" key="1">
    <citation type="journal article" date="2019" name="Int. J. Syst. Evol. Microbiol.">
        <title>The Global Catalogue of Microorganisms (GCM) 10K type strain sequencing project: providing services to taxonomists for standard genome sequencing and annotation.</title>
        <authorList>
            <consortium name="The Broad Institute Genomics Platform"/>
            <consortium name="The Broad Institute Genome Sequencing Center for Infectious Disease"/>
            <person name="Wu L."/>
            <person name="Ma J."/>
        </authorList>
    </citation>
    <scope>NUCLEOTIDE SEQUENCE [LARGE SCALE GENOMIC DNA]</scope>
    <source>
        <strain evidence="4">JCM 15589</strain>
    </source>
</reference>
<dbReference type="RefSeq" id="WP_344246950.1">
    <property type="nucleotide sequence ID" value="NZ_BAAAPM010000003.1"/>
</dbReference>
<evidence type="ECO:0000313" key="3">
    <source>
        <dbReference type="EMBL" id="GAA1719119.1"/>
    </source>
</evidence>
<dbReference type="EMBL" id="BAAAPM010000003">
    <property type="protein sequence ID" value="GAA1719119.1"/>
    <property type="molecule type" value="Genomic_DNA"/>
</dbReference>
<comment type="caution">
    <text evidence="3">The sequence shown here is derived from an EMBL/GenBank/DDBJ whole genome shotgun (WGS) entry which is preliminary data.</text>
</comment>